<dbReference type="Pfam" id="PF00324">
    <property type="entry name" value="AA_permease"/>
    <property type="match status" value="1"/>
</dbReference>
<evidence type="ECO:0000256" key="1">
    <source>
        <dbReference type="ARBA" id="ARBA00004141"/>
    </source>
</evidence>
<feature type="region of interest" description="Disordered" evidence="7">
    <location>
        <begin position="1105"/>
        <end position="1177"/>
    </location>
</feature>
<feature type="compositionally biased region" description="Basic and acidic residues" evidence="7">
    <location>
        <begin position="1"/>
        <end position="11"/>
    </location>
</feature>
<feature type="region of interest" description="Disordered" evidence="7">
    <location>
        <begin position="1"/>
        <end position="42"/>
    </location>
</feature>
<feature type="compositionally biased region" description="Basic and acidic residues" evidence="7">
    <location>
        <begin position="20"/>
        <end position="42"/>
    </location>
</feature>
<comment type="subcellular location">
    <subcellularLocation>
        <location evidence="1">Membrane</location>
        <topology evidence="1">Multi-pass membrane protein</topology>
    </subcellularLocation>
</comment>
<dbReference type="FunFam" id="1.20.1740.10:FF:000013">
    <property type="entry name" value="Solute carrier family 12 member"/>
    <property type="match status" value="1"/>
</dbReference>
<evidence type="ECO:0000256" key="6">
    <source>
        <dbReference type="ARBA" id="ARBA00023136"/>
    </source>
</evidence>
<evidence type="ECO:0000259" key="10">
    <source>
        <dbReference type="Pfam" id="PF03522"/>
    </source>
</evidence>
<evidence type="ECO:0000256" key="8">
    <source>
        <dbReference type="SAM" id="Phobius"/>
    </source>
</evidence>
<dbReference type="Gene3D" id="1.20.1740.10">
    <property type="entry name" value="Amino acid/polyamine transporter I"/>
    <property type="match status" value="1"/>
</dbReference>
<evidence type="ECO:0000313" key="11">
    <source>
        <dbReference type="EMBL" id="KAF7548407.1"/>
    </source>
</evidence>
<feature type="transmembrane region" description="Helical" evidence="8">
    <location>
        <begin position="169"/>
        <end position="189"/>
    </location>
</feature>
<feature type="transmembrane region" description="Helical" evidence="8">
    <location>
        <begin position="46"/>
        <end position="66"/>
    </location>
</feature>
<feature type="domain" description="SLC12A transporter C-terminal" evidence="10">
    <location>
        <begin position="1219"/>
        <end position="1283"/>
    </location>
</feature>
<feature type="transmembrane region" description="Helical" evidence="8">
    <location>
        <begin position="331"/>
        <end position="359"/>
    </location>
</feature>
<dbReference type="InterPro" id="IPR004842">
    <property type="entry name" value="SLC12A_fam"/>
</dbReference>
<evidence type="ECO:0000256" key="3">
    <source>
        <dbReference type="ARBA" id="ARBA00022448"/>
    </source>
</evidence>
<evidence type="ECO:0000256" key="2">
    <source>
        <dbReference type="ARBA" id="ARBA00010593"/>
    </source>
</evidence>
<dbReference type="InterPro" id="IPR004841">
    <property type="entry name" value="AA-permease/SLC12A_dom"/>
</dbReference>
<keyword evidence="4 8" id="KW-0812">Transmembrane</keyword>
<comment type="similarity">
    <text evidence="2">Belongs to the SLC12A transporter family.</text>
</comment>
<feature type="compositionally biased region" description="Basic and acidic residues" evidence="7">
    <location>
        <begin position="1046"/>
        <end position="1055"/>
    </location>
</feature>
<proteinExistence type="inferred from homology"/>
<keyword evidence="3" id="KW-0813">Transport</keyword>
<feature type="transmembrane region" description="Helical" evidence="8">
    <location>
        <begin position="380"/>
        <end position="397"/>
    </location>
</feature>
<accession>A0A9P5H910</accession>
<dbReference type="PANTHER" id="PTHR11827">
    <property type="entry name" value="SOLUTE CARRIER FAMILY 12, CATION COTRANSPORTERS"/>
    <property type="match status" value="1"/>
</dbReference>
<protein>
    <recommendedName>
        <fullName evidence="13">Cation chloride cotransporter</fullName>
    </recommendedName>
</protein>
<evidence type="ECO:0000313" key="12">
    <source>
        <dbReference type="Proteomes" id="UP000722485"/>
    </source>
</evidence>
<gene>
    <name evidence="11" type="ORF">G7Z17_g7078</name>
</gene>
<dbReference type="Proteomes" id="UP000722485">
    <property type="component" value="Unassembled WGS sequence"/>
</dbReference>
<feature type="region of interest" description="Disordered" evidence="7">
    <location>
        <begin position="607"/>
        <end position="631"/>
    </location>
</feature>
<reference evidence="11" key="1">
    <citation type="submission" date="2020-03" db="EMBL/GenBank/DDBJ databases">
        <title>Draft Genome Sequence of Cylindrodendrum hubeiense.</title>
        <authorList>
            <person name="Buettner E."/>
            <person name="Kellner H."/>
        </authorList>
    </citation>
    <scope>NUCLEOTIDE SEQUENCE</scope>
    <source>
        <strain evidence="11">IHI 201604</strain>
    </source>
</reference>
<feature type="transmembrane region" description="Helical" evidence="8">
    <location>
        <begin position="403"/>
        <end position="426"/>
    </location>
</feature>
<feature type="transmembrane region" description="Helical" evidence="8">
    <location>
        <begin position="438"/>
        <end position="458"/>
    </location>
</feature>
<dbReference type="GO" id="GO:0055075">
    <property type="term" value="P:potassium ion homeostasis"/>
    <property type="evidence" value="ECO:0007669"/>
    <property type="project" value="TreeGrafter"/>
</dbReference>
<sequence length="1287" mass="141363">MTKQQLHDGKGGHGQGRGPDGSHGDVGGGDRRPSAAMSEHRDNNKLGTLSGVYIPVFLNIMSILMFLRFGLILGQVGFMGIFGLLVIAYSIDLLTTLSLSAIASNGEVKGGGAYYLISRSLGPEFGGSIGILFFLAQVLNASMNVVGLIDCIRLNMGPAFPEGHWTSYGLQTAALILCTGLCFLGSATFSKASNALLAVLSLAIISIPISAIFKQPFHDETLGIHFTGPSFNTLADNFLPHFTSPEYKGLATFRDLFGILFPATSGIFAGASMSGDLKDPSKSIPNGTLWAMLTTFVAYFIVILSLAASTTRTSFLTNPNAISLVNLSQPVILAGECAVTFFSALMGLIGSAKLFQAFARDKLLPGLSIFGRGTKHGDEPMFALLLTYAIAQVALLADLNQIATFISMGYQMTFFVMNLACFLLKIGSAPNFRPSFKFFTWQSALLAGLLSAVAMFFIDETYAAIAISVLVLLFLLIHYLSPPKRWGDVSQNLIYHQVRKYLLRLRPEHIKFWRPHIILLINNPRRQTRLIQFCNSLKKGSLYILGHVIVTDDFDSGVHEARLQQHAWTNYISEFSKIKAFVQLTMSPTINWAAEVELEVPVPDVPVSPTVQMRRPPKSGGKAPRRRGDTSARLLEGILPTDVIRTEEMMSPTQYLTILEDLALKCKLNVAVGCGFDKLETPRKDGTNHKKYIDLWPIQMSAEVAADGKNLLTTNFDTCHILHSVHAWRQAYSLRVMVFVEYENEVQEEHARVMALLEKLRIDAEVKVFCLTSGDLNTYELIIHGVSCDIDWEIVVNDTLKEEEWWDDLQMYRGQPDNMTPAQEANQLAHIFDSTSGRPGIYNPHDENYHRRRASMVDVLEMPRKPPIGVLSKMGVNMGIHTHHLHDDALEDLTSDDESEMEGASSADSDEERAYGFEAPIDEDDIGPTESVKQPLLGSRGRHNHGGLGQRAAANIWGQHVRAQTPNTEGVASAASYGTISTSQIGTASGRGMPSEQNLASRSMQRVTEGDARIANDELEVFPCLGSGDTRGPPSRPNRSRQISPSREDTVRPLRDGTTTPGRPNLSRQSSSVRFSVRPLPETNIITEAEGSKMSFAPSDIISETPKAERPAFSRQSSLGKFSSRPTPETRVAIGEEEGRTITFAEQPIHPPRSAGQSRHHSRQNSQATNFSQGDVRLPMPEMLERYALDSRMEDGGESATPCSGQGVDLSFNELPSRAQHLILNELMRQHSKDTAVLLSTLPIPSEGTSLDEMATIRYLSDVEVLCNEMPPTLMVLSNNMTVTVSL</sequence>
<feature type="domain" description="Amino acid permease/ SLC12A" evidence="9">
    <location>
        <begin position="56"/>
        <end position="516"/>
    </location>
</feature>
<dbReference type="GO" id="GO:0055064">
    <property type="term" value="P:chloride ion homeostasis"/>
    <property type="evidence" value="ECO:0007669"/>
    <property type="project" value="TreeGrafter"/>
</dbReference>
<dbReference type="PANTHER" id="PTHR11827:SF72">
    <property type="entry name" value="GH08340P"/>
    <property type="match status" value="1"/>
</dbReference>
<evidence type="ECO:0000256" key="5">
    <source>
        <dbReference type="ARBA" id="ARBA00022989"/>
    </source>
</evidence>
<feature type="region of interest" description="Disordered" evidence="7">
    <location>
        <begin position="893"/>
        <end position="945"/>
    </location>
</feature>
<feature type="transmembrane region" description="Helical" evidence="8">
    <location>
        <begin position="196"/>
        <end position="213"/>
    </location>
</feature>
<comment type="caution">
    <text evidence="11">The sequence shown here is derived from an EMBL/GenBank/DDBJ whole genome shotgun (WGS) entry which is preliminary data.</text>
</comment>
<keyword evidence="6 8" id="KW-0472">Membrane</keyword>
<keyword evidence="12" id="KW-1185">Reference proteome</keyword>
<evidence type="ECO:0008006" key="13">
    <source>
        <dbReference type="Google" id="ProtNLM"/>
    </source>
</evidence>
<dbReference type="GO" id="GO:0034486">
    <property type="term" value="P:vacuolar transmembrane transport"/>
    <property type="evidence" value="ECO:0007669"/>
    <property type="project" value="TreeGrafter"/>
</dbReference>
<dbReference type="EMBL" id="JAANBB010000149">
    <property type="protein sequence ID" value="KAF7548407.1"/>
    <property type="molecule type" value="Genomic_DNA"/>
</dbReference>
<feature type="transmembrane region" description="Helical" evidence="8">
    <location>
        <begin position="289"/>
        <end position="311"/>
    </location>
</feature>
<name>A0A9P5H910_9HYPO</name>
<evidence type="ECO:0000256" key="7">
    <source>
        <dbReference type="SAM" id="MobiDB-lite"/>
    </source>
</evidence>
<dbReference type="GO" id="GO:0006884">
    <property type="term" value="P:cell volume homeostasis"/>
    <property type="evidence" value="ECO:0007669"/>
    <property type="project" value="TreeGrafter"/>
</dbReference>
<feature type="compositionally biased region" description="Polar residues" evidence="7">
    <location>
        <begin position="1164"/>
        <end position="1173"/>
    </location>
</feature>
<keyword evidence="5 8" id="KW-1133">Transmembrane helix</keyword>
<dbReference type="Pfam" id="PF03522">
    <property type="entry name" value="SLC12"/>
    <property type="match status" value="1"/>
</dbReference>
<organism evidence="11 12">
    <name type="scientific">Cylindrodendrum hubeiense</name>
    <dbReference type="NCBI Taxonomy" id="595255"/>
    <lineage>
        <taxon>Eukaryota</taxon>
        <taxon>Fungi</taxon>
        <taxon>Dikarya</taxon>
        <taxon>Ascomycota</taxon>
        <taxon>Pezizomycotina</taxon>
        <taxon>Sordariomycetes</taxon>
        <taxon>Hypocreomycetidae</taxon>
        <taxon>Hypocreales</taxon>
        <taxon>Nectriaceae</taxon>
        <taxon>Cylindrodendrum</taxon>
    </lineage>
</organism>
<feature type="transmembrane region" description="Helical" evidence="8">
    <location>
        <begin position="464"/>
        <end position="481"/>
    </location>
</feature>
<dbReference type="OrthoDB" id="2020542at2759"/>
<dbReference type="GO" id="GO:0015379">
    <property type="term" value="F:potassium:chloride symporter activity"/>
    <property type="evidence" value="ECO:0007669"/>
    <property type="project" value="TreeGrafter"/>
</dbReference>
<dbReference type="GO" id="GO:0005774">
    <property type="term" value="C:vacuolar membrane"/>
    <property type="evidence" value="ECO:0007669"/>
    <property type="project" value="TreeGrafter"/>
</dbReference>
<evidence type="ECO:0000259" key="9">
    <source>
        <dbReference type="Pfam" id="PF00324"/>
    </source>
</evidence>
<dbReference type="InterPro" id="IPR018491">
    <property type="entry name" value="SLC12_C"/>
</dbReference>
<evidence type="ECO:0000256" key="4">
    <source>
        <dbReference type="ARBA" id="ARBA00022692"/>
    </source>
</evidence>
<feature type="compositionally biased region" description="Low complexity" evidence="7">
    <location>
        <begin position="1067"/>
        <end position="1078"/>
    </location>
</feature>
<feature type="region of interest" description="Disordered" evidence="7">
    <location>
        <begin position="1022"/>
        <end position="1079"/>
    </location>
</feature>
<feature type="compositionally biased region" description="Polar residues" evidence="7">
    <location>
        <begin position="1114"/>
        <end position="1127"/>
    </location>
</feature>